<protein>
    <submittedName>
        <fullName evidence="1">Uncharacterized protein</fullName>
    </submittedName>
</protein>
<dbReference type="AlphaFoldDB" id="A0A1V3KP41"/>
<dbReference type="Proteomes" id="UP000189114">
    <property type="component" value="Unassembled WGS sequence"/>
</dbReference>
<comment type="caution">
    <text evidence="1">The sequence shown here is derived from an EMBL/GenBank/DDBJ whole genome shotgun (WGS) entry which is preliminary data.</text>
</comment>
<evidence type="ECO:0000313" key="1">
    <source>
        <dbReference type="EMBL" id="OOF79108.1"/>
    </source>
</evidence>
<evidence type="ECO:0000313" key="2">
    <source>
        <dbReference type="Proteomes" id="UP000189114"/>
    </source>
</evidence>
<proteinExistence type="predicted"/>
<dbReference type="RefSeq" id="WP_077586359.1">
    <property type="nucleotide sequence ID" value="NZ_MLAE01000014.1"/>
</dbReference>
<accession>A0A1V3KP41</accession>
<organism evidence="1 2">
    <name type="scientific">Rodentibacter caecimuris</name>
    <dbReference type="NCBI Taxonomy" id="1796644"/>
    <lineage>
        <taxon>Bacteria</taxon>
        <taxon>Pseudomonadati</taxon>
        <taxon>Pseudomonadota</taxon>
        <taxon>Gammaproteobacteria</taxon>
        <taxon>Pasteurellales</taxon>
        <taxon>Pasteurellaceae</taxon>
        <taxon>Rodentibacter</taxon>
    </lineage>
</organism>
<name>A0A1V3KP41_9PAST</name>
<dbReference type="EMBL" id="MLAE01000014">
    <property type="protein sequence ID" value="OOF79108.1"/>
    <property type="molecule type" value="Genomic_DNA"/>
</dbReference>
<reference evidence="2" key="1">
    <citation type="submission" date="2016-10" db="EMBL/GenBank/DDBJ databases">
        <title>Rodentibacter gen. nov. and new species.</title>
        <authorList>
            <person name="Christensen H."/>
        </authorList>
    </citation>
    <scope>NUCLEOTIDE SEQUENCE [LARGE SCALE GENOMIC DNA]</scope>
    <source>
        <strain evidence="2">Ppn152</strain>
    </source>
</reference>
<gene>
    <name evidence="1" type="ORF">BKG96_03330</name>
</gene>
<sequence>MINRKVTILLPTFIRESDELKHLFFVLTEPCIDYETNQEQMLLLVNCSSVEGARRIDPTVILEAGDHPFIKHQSYINYSEARIENLEYLESGIKQGRFIKKEIADDGLYFRILKGLMQTKRIERRYIRFIRSAIAQNACLDVTK</sequence>